<feature type="compositionally biased region" description="Acidic residues" evidence="1">
    <location>
        <begin position="8"/>
        <end position="29"/>
    </location>
</feature>
<reference evidence="2" key="1">
    <citation type="submission" date="2018-11" db="EMBL/GenBank/DDBJ databases">
        <authorList>
            <consortium name="Pathogen Informatics"/>
        </authorList>
    </citation>
    <scope>NUCLEOTIDE SEQUENCE</scope>
</reference>
<accession>A0A3S5A324</accession>
<evidence type="ECO:0000313" key="2">
    <source>
        <dbReference type="EMBL" id="VEL26446.1"/>
    </source>
</evidence>
<gene>
    <name evidence="2" type="ORF">PXEA_LOCUS19886</name>
</gene>
<sequence>YDYVDYNDKDDDDDDNDNDDDDGGGDDDYYNSGGGSGDNAYDDDDGDAAAAADSEYDDDDTGGLFRMARLCSRRAVATSTSGAESWSTQSNLRVNSACFWRTQLPFPAVSSPHSVRIAPLASSSACRRRGGRSTLLLKASSHTKFSSTPSPVPNPVPASWIQTLSQLRSHLPFFLTRRKLRRSDLSTIGPTGTTGQTDNSLNSPQLSLCCASSALTAFLPLNEHPTTGCQAVQSSLDVCSVVHDIHLYLCWSVVSPLHQPSLLFTTLHFTTLN</sequence>
<feature type="region of interest" description="Disordered" evidence="1">
    <location>
        <begin position="1"/>
        <end position="58"/>
    </location>
</feature>
<name>A0A3S5A324_9PLAT</name>
<keyword evidence="3" id="KW-1185">Reference proteome</keyword>
<dbReference type="Proteomes" id="UP000784294">
    <property type="component" value="Unassembled WGS sequence"/>
</dbReference>
<comment type="caution">
    <text evidence="2">The sequence shown here is derived from an EMBL/GenBank/DDBJ whole genome shotgun (WGS) entry which is preliminary data.</text>
</comment>
<feature type="non-terminal residue" evidence="2">
    <location>
        <position position="1"/>
    </location>
</feature>
<protein>
    <submittedName>
        <fullName evidence="2">Uncharacterized protein</fullName>
    </submittedName>
</protein>
<proteinExistence type="predicted"/>
<organism evidence="2 3">
    <name type="scientific">Protopolystoma xenopodis</name>
    <dbReference type="NCBI Taxonomy" id="117903"/>
    <lineage>
        <taxon>Eukaryota</taxon>
        <taxon>Metazoa</taxon>
        <taxon>Spiralia</taxon>
        <taxon>Lophotrochozoa</taxon>
        <taxon>Platyhelminthes</taxon>
        <taxon>Monogenea</taxon>
        <taxon>Polyopisthocotylea</taxon>
        <taxon>Polystomatidea</taxon>
        <taxon>Polystomatidae</taxon>
        <taxon>Protopolystoma</taxon>
    </lineage>
</organism>
<dbReference type="AlphaFoldDB" id="A0A3S5A324"/>
<dbReference type="EMBL" id="CAAALY010080328">
    <property type="protein sequence ID" value="VEL26446.1"/>
    <property type="molecule type" value="Genomic_DNA"/>
</dbReference>
<evidence type="ECO:0000256" key="1">
    <source>
        <dbReference type="SAM" id="MobiDB-lite"/>
    </source>
</evidence>
<evidence type="ECO:0000313" key="3">
    <source>
        <dbReference type="Proteomes" id="UP000784294"/>
    </source>
</evidence>